<feature type="domain" description="Ig-like" evidence="15">
    <location>
        <begin position="2799"/>
        <end position="2881"/>
    </location>
</feature>
<dbReference type="InterPro" id="IPR007110">
    <property type="entry name" value="Ig-like_dom"/>
</dbReference>
<evidence type="ECO:0000313" key="18">
    <source>
        <dbReference type="Proteomes" id="UP000700334"/>
    </source>
</evidence>
<keyword evidence="8" id="KW-0106">Calcium</keyword>
<evidence type="ECO:0000256" key="2">
    <source>
        <dbReference type="ARBA" id="ARBA00022525"/>
    </source>
</evidence>
<dbReference type="InterPro" id="IPR056475">
    <property type="entry name" value="GBD_Hemicentin/VWA7"/>
</dbReference>
<dbReference type="SMART" id="SM00179">
    <property type="entry name" value="EGF_CA"/>
    <property type="match status" value="5"/>
</dbReference>
<dbReference type="GO" id="GO:0098632">
    <property type="term" value="F:cell-cell adhesion mediator activity"/>
    <property type="evidence" value="ECO:0007669"/>
    <property type="project" value="TreeGrafter"/>
</dbReference>
<dbReference type="SMART" id="SM00408">
    <property type="entry name" value="IGc2"/>
    <property type="match status" value="42"/>
</dbReference>
<evidence type="ECO:0000256" key="10">
    <source>
        <dbReference type="ARBA" id="ARBA00023180"/>
    </source>
</evidence>
<dbReference type="FunFam" id="2.60.40.10:FF:000675">
    <property type="entry name" value="Hemicentin 1"/>
    <property type="match status" value="1"/>
</dbReference>
<organism evidence="17 18">
    <name type="scientific">Galemys pyrenaicus</name>
    <name type="common">Iberian desman</name>
    <name type="synonym">Pyrenean desman</name>
    <dbReference type="NCBI Taxonomy" id="202257"/>
    <lineage>
        <taxon>Eukaryota</taxon>
        <taxon>Metazoa</taxon>
        <taxon>Chordata</taxon>
        <taxon>Craniata</taxon>
        <taxon>Vertebrata</taxon>
        <taxon>Euteleostomi</taxon>
        <taxon>Mammalia</taxon>
        <taxon>Eutheria</taxon>
        <taxon>Laurasiatheria</taxon>
        <taxon>Eulipotyphla</taxon>
        <taxon>Talpidae</taxon>
        <taxon>Galemys</taxon>
    </lineage>
</organism>
<feature type="domain" description="Ig-like" evidence="15">
    <location>
        <begin position="2984"/>
        <end position="3070"/>
    </location>
</feature>
<sequence>SALQRACEEEGAVHGVSGRLCASLCTCPGGLTVRSLSLRFPIFKRSGFGALPHDCSPFGVFCVSCTFPGPGVRWVEEEASVGGRGLGDVLEEMFSLPGRTIAQNNIGRGSPDWLGNLASSHLPARDHPLGALHSESPRNKTSKRKEKKEMKTRGSGHGRPAGPVSTAPTSRCSRSPAASSPAPQVRRTRRGLEHASSGVPGFLMLLSERENVLSLEVELGAPGLGRHHCSLGGVGRGRAHAVLGLPTASSRSRGAGPEPDQTRAGAWPGQGGRGESQALQSAGLSPLCLGRSHRGLSLAGVGILLGWGTGAPCLSLQTVQGTVRREAPEGRVPRSCCRLQRKGLQGWAGAGGPELVRKGGSDLLNEQRVGAPRGGAVHKIRGLDSLRGGLAQAADVGLPEGDWGLEPRTENSPSMKHVPATADVHAASQDACCAHLMAAGRPPPSGWKSRALRGGLVNPACTELPLKGSRAQLPAPACKRPEGLGGSLGPGAPCGRGSWREGQLGALVDTCLGLAVGLPRSWTDTRAAAAACRGSSRNIHGCPRLAVGGCRCPHPAGLGGINLGHSIPLRCAFNNSILTGCGGQAAPGRVLGPGGAGVALGRPCAPGAPAPVWRGRDRMADPTARPACGCMCTLLTAEPRSLLTWPSLFPTDVGPVTLTADPAVFQRELRELSVQVGRLAVPLQPSVRPTCAQEGGSLPAPPWPAAQRGPELPCFLKAPKGFVPLAWYPGAPALAPGGLAGWVRCPVASRASSSSLPMRPPAPWAGEPRSLGDVGVRSRPGHRGGSGRGLRASFCLTPLLPWPLPGAPAPSPRAPVPPVASITAGVECCAHQLDSASHAGRRAARVTWGARRAGSSLTPKLGGVCPGAEAGSQPRRTGGAAGSGALAPLVCAAPRAAAPLLQGGGDCPEMSVGAIKAAVEVASPGSFVYVFSDARAKDHHRTEALLRLLQLKQSQVVFVLTGDCGDRTHPGYLAYEEIAATSSGQVFHLDKQQVTEVLKWVESALQTSKVQLLSTDHEEAGEHLWGIPVDPSLKEVTISLSGPGPEVEVRDPLGRILQKDEGLNVLLNIPDSAKVVAFKPEHPGLWSIKVYSSGRHSVRITGISDINFRAGFSTQPSLDLNHTIEWPLEGVPISLVINSTGLQGPGSLDSVELAHSSGQSLLTLPVSPISNGSTHQLWGSPPFLAPQERFFLKVKGQDHEGNPLLRVSGVSYSKVAPGAPVVSMPPRIHGYLHQPLLVSCSVHSALPFRLQLQRDGARLGEERHLRESGNSSWEIPRASRAEEGTYMCTAVSQAGAGRAAARVVITDPPPQLAPASNVTVSPGQTAVLSCRVLDEAPHNLTWLRDQRVLSGVGRVTQLANLSLEVSSVVPSDGGHYQCVASNAHGAARASVWLLVREAPKVSVHTRSQRFSQGVEVRVSCSASGYPAPHLSWSREGRALQEDSRVRVDAQGTLIIQGVAPEDAGNYSCWAANEVGADEETVTLYYADLPKISAVNAVVLAAVGEEAVLVCDASGAPPPRVIWYRGGLEILAPEAATSGALWIPAARERDAGVYTCRAVSELGDASAEIRLEVGHAPQLTEAPRDIAVELGRSALLACRATGRPPPKVTWRRGDGQPLGARLGSRTGQRDPGVLFFESVAAEDQATYVCEAQNVFGKVRAEAWLAVTGHGAVLGGAGGGGAPAGGCPSGPPTVLGPGLGGGAAGSPDWAAGPRRRALRPRGPVLVFVRFPGGGGLGSERATASPSAPADRQQRLHGPGAGRPARVLALCRPGREAPSREALASGGSLRVAGPLFRQTAASTLTRRCGRTPGGTAAWSPTRPVLSTGTCCWSCKPAATYHVTNEGVPVSLPCATSGIPSPTITWTKESTVLSPRGPHYNVSRHGALVIAQPSGQDAGTYVCTASNAVGFSSQEMRLSVNTKPRIQGNGSWDPEEPLRVVAKAGDEVTLHCEAQGSPPPLVAWTKDGHPLLPVTDRHGLLQSGSLRLAQTQVGDSGLYRCTASNPAGSTSRHYVLGVQVPPQVHQGPRVWKVLAGEAVDLNCVAEGTPEPQLEWSKDGVALQGGPPQGTVHFAAVQTSDAGVYRCEASSSAGVDTWELQLRVLEPPHWGANETQPGGPGPLERMAGENASLPCPARGTPQPQVTWRKGASPEPLRGRPGLAVLDDGSLFLASVSPGDSGDYECQATNEAGAASRRAQLLVLVPPSIREDERRANVTGVAGQPLTLECHASGFPAPEVVWLKDGQPIPHLGGHRFLDALHLPRIQEDDSGLYSCRAENQAGTAQKDFNLTVLTPPSVLGAGAAQEVLGRAGEEVQLACPASGVPMPQVEWTKDGQPVLPGDPRVQLQEDGQVLRIASSHLGDEGRYQCVAFSPAGQQAKDFQLSVHCERVRPVAAACVCTRGRTPARAPCDPVSPSAPPTILGSNETGDVAVVEGHPTRLLCEARGVPAPDIAWFKDGAPLPPSAEAVHSRGGRQLQLARAQGADAGVYTCRASNAAGLAERTTRLRVHEPPTIEGAGGGPRVVKAVARRPLSLECVARGRPPPTLSWHHEGLPVAESNSTTLQADGALRLESPGEAAGGLYSCVAASAAGEAVLRYSVEVQVPPQLLVAGGVGQVTALVGQPLELPCQASGSPAPTIQCVWGGGGLGWRVWAKPRLWGRWLQNGRPAEELAGVQVAPQGATLQIAHVKLDHAGLFSCQATNEAGTAGAEVELSVHELPLVVIEGGENVTAPFLQPVTLQCEGTGVPTPSLRWWKDGVALAAAAGRLQIEKVDLRDEGVYTCVATSLAGESRRSVALRVLVPPNIEPVPANKAVLENASVALECLASGVPVPGISWFKGHRPVSAQEGVTVSADGRALRIERAQFSDAGSYRCVATNVAGSAELRFGLRVNAPPRITLPPRLPGPVLLHAPVRLTCKASGAPSPALVWLKDGNPVSAAGTPGLQVFPGGQVLSLARARVSDTGSYTCVAVNTVGEDRREVALQVHTPPSFQGEERNVSVLANASVALECHSHAVPPPVLSWRKDGRPLHPRPGVRFSADKALLEVHRAELGDAGRYTCEALNQAGRSEKHYSLNVWAAPAFPSREPPTLTVMEGRPTRLSCDCWGVPFPKISWKKDVPPSLRPQGLLPGPAEPGVAAALRRQLPGEGADLQQVSAVGRLLYLGQARQAQQGTYTCECSNVAGNSSQDQQLEVHVPPQITAPQEPHTEVSVVQDGETTLECSATGNPPPRVTWERDGQSVGAESGLQLQNQGQSLHVERARAAHAGRYSCVAENEAGKAERRFSLSVLVPPVFVGDLDALTNITVALHSPLTLLCEAAGTPAPGVRWFHGEEPIGPGEDTYLLAGGWMLRVTRAQERDRGPFSCLASNEAGEARRNFSVDVLGFQAKRAGPGQQQPSLPLPVPPRIEEEDLEEVVRVPRGQTAHLTCNATGHPKPQVTWFKDGQPLASGDAHRISPDGALLQVLQANLSSAGHYSCIAANTVGEKTKHLQLSILVVPTILGVTEDSGDEEVTVTVNNPISLICEALAFPPPTISWMKDGAPFEASDNVQLLPAGTHGLQILNAQKEDAGQYTCVVTNELGEAVKHYHVEVLIPPSISKDDPSGEVSMKEVKTKVNSTLTLECECWAVPPPTISWYKDGQPVTPDQRLSVLGEGRLLQIRPTRRSDSGRYLCVASNEAGEDDQDFSVLVQVPPMFQRVGDTGVGFESLSREEEARAGVTEYREVPENSPAYLYCESSAVPPPELTWFREDQPLAATDGVSILQGGRVLQIPLVRAEDAGRFSCRAANEVGEDWLHYELLVLTPPVILGDTEELVEEVTVNASSAVSLECPALGSPAPAVSWLQNGLPFSPSPRLQVLDAGRVLQVRAAPPSPGRPGLPGSLCPQVSAAEAADAASYMCVAENAAGSAEKLFTLRVQVPPRIAGPHAQQISSTLNSSVSLPCDVHAHPSAEVTWHKDGRALALGGEAFLLPGTHTLQLARVQPSDSGTYVCEALNAAGRDQKLVQLSVLAPPTFRRAPSGPQEAVLVQAGSQAELSCETDSLPEPAVTWLKNGQPLILTQRTQVLPGGQRLEILDTQVSDKGLYSCRVSNAAGEATRTFSLTVQVPPTFANPKTEVVSQLAGSPLVLACDVTGVPAPTVTWLKDRMPVEGGFWGLPAWPGGGTLPQEPGRLRLGREGLCSCSWHGPPSAESSVARGVVSRGRRLQLSRLQPAQAGTYTCVAESARAEVRKDFVVAVLVAPQIQSSGTTQEHSVLEGQEVRLDCEADGQPPPAVAWLKDGGPLAQHAGSHLRFYLDGGSLVLKGLRASDSGAYACVAHNAAGEDARLHAVSVLVPPTIEQGAEGSGSLVSRPGELVAMACPVWGSPPIHMSWLKDGLPLPLSQRTHLHGLGRTLRISPVQLADSGTFTCVAASSAGVTNRNFSLQVHEPPVLEPVPFQEDVAVVRGSPLLLPCEARGSPLPLVSWTKDGEPWLPRGPEQGRGLQLEAVGAGDSGTYSCVAVNEAGEARRHFRLTVMDPPHIEDSGRPAELSLTPGTTLALPCEAQGTPQPNITWHKDGRPLSRTEDGSRAGRLLRVEAVQVGDAGLYTCLAQNPAGEAEKSFRVRVQAPPNVIGPRGPRSVVGLAPGQLVLECSVEAEPAPEIEWHRDGVLLQADAHTQFPERGRFLQLQALSLADGGDYSCTARNAAGSTSLAFHVEIHAVPTIRPGPPTVNASVDQTALLPCQADGAPLPLMSWRKDGVPLDPENPRLQVLPEGSLRIQPVLAQDAGHYLCLASNPAGSDRQGRNLQVFEPPTMAPGPSNLTLTAYTPASLPCEASGSPKPLVVWQKDGQDLDFHSQQDAYRLLPSNALLLTAPGPQDSAQFECVVSNGVGEARRRFLVTVHTPPTIADDQTDVTVTRMAPAVLTCHSSGEPAPAVSWSKAGTQLGMRGSGYRILPSGALEIRQALPVHAGRYTCTARSAAGVARKHVALTVQGRGPARPHRWAGVGRGDPGPQAPDLPSSCPLMGREDPQNPQAPLQASPVLEASRDGRISPFAASPVVKPLPSEVRAVAEEEVLLPCEALGIPRPSVAWQKEGLSVVPGAGVQVLRSGHLRLERVSPDDAGNYFCVAQSSAGSALGRTRLVVQVPPTIEIGLADLSATEGAPALLPCTASGSPPPGISWEKDGRPVSGAEGRVTLQPSGELLLRDSESQDSGTYTCTAENAVGRARRRVHLTVLALPVFTTLPGDRSLRPGDRLWLHCAARGSPSPRVGWTVNDRLVTGLAAGRAPGWRAAAGETRPGRGTGVGQPCGSRARPGLGTGLSLLPDLARGHLQTSGLGAWFQPGAAAPMGVSEQDGGSTLQRPAVTREDSGTYVCWAENRVGRVQVVSFVHVKEPPVLQGEAFSYLVEPVGGSVQLDCVVHGDPRGDAGQYQCLAESELGAVEKVVLLALQSAPAFQVGPQDVTVSSGDAVALPCQAAGEPAPTVQWLRAGQPLRAGGRLQTLPDGSLWLKHAELGDAGPYECVARNALGSATARAVLAVRGEPRGSWGSLVGTINGQGLGAAALNTSVQREARSGRTTVRSSASHVPAGPLMRVLVVTIAPIYWALAGESGGALNGHSLTGGSFRQESHVTFATGELLTLTQVARGLDPNGLLLLDVEVNGVVPESLAGADLQMQTPKGWPAQGRGPWRLSPSGPPRALLQDFQERYVQTGPGQLLVGATQGFLQDGLPATLRCSHSIQYDAARGPQPQLVQHLRASAVSTAFDPEAEALHFQLSTVLQAEEDDVGCPEGFELDAEGVFCVGEHLVRTLARRGRPLRSGSPACPLPTDRDECADDPSPCSHACHNVPGHFSCTCPAGFTLATDGRSCRAPPASGGDRHGPAGRPPVPLALCPASRVWVFLLSADVDECLERSDGCHHSQLCENTPGGHRCGCPRGYRTQGPRRPCLDVDECLQRPPLCSHGCHNLRGSYRCLCPPGQALLLDGKTCAPRGPGRQNLTTIAYRGPLLPWLRPRGPVPGGSYHARVSLRPSPVGSAGRAWCPPGFVQQNGACTDLDECRARSLCQHACQNTEGSFRCLCPAGYRLLPSGKNCQDINECEEDGIECAPGQMCFNTRGSFQCVDTPCPATYRQGSSPGTCFRRCSQDCRAGGPSTLRYKLLPLPLGVRAHHDVARLAAFSEGGVPANHTELSVLEPDPQSPFALRPLRAGLGAVYTRRALTRAGLYRLTVRAAAPRHQSVYVLLIAVSPYPY</sequence>
<dbReference type="Pfam" id="PF07474">
    <property type="entry name" value="G2F"/>
    <property type="match status" value="1"/>
</dbReference>
<dbReference type="SMART" id="SM00181">
    <property type="entry name" value="EGF"/>
    <property type="match status" value="5"/>
</dbReference>
<feature type="region of interest" description="Disordered" evidence="13">
    <location>
        <begin position="4968"/>
        <end position="5009"/>
    </location>
</feature>
<feature type="domain" description="Ig-like" evidence="15">
    <location>
        <begin position="2715"/>
        <end position="2792"/>
    </location>
</feature>
<dbReference type="PANTHER" id="PTHR10075:SF103">
    <property type="entry name" value="ROUNDABOUT HOMOLOG 4"/>
    <property type="match status" value="1"/>
</dbReference>
<feature type="domain" description="Ig-like" evidence="15">
    <location>
        <begin position="2201"/>
        <end position="2286"/>
    </location>
</feature>
<name>A0A8J6DRX1_GALPY</name>
<feature type="domain" description="Ig-like" evidence="15">
    <location>
        <begin position="3192"/>
        <end position="3281"/>
    </location>
</feature>
<dbReference type="FunFam" id="2.10.25.10:FF:000010">
    <property type="entry name" value="Pro-epidermal growth factor"/>
    <property type="match status" value="1"/>
</dbReference>
<feature type="domain" description="Ig-like" evidence="15">
    <location>
        <begin position="1920"/>
        <end position="2013"/>
    </location>
</feature>
<keyword evidence="10" id="KW-0325">Glycoprotein</keyword>
<dbReference type="GO" id="GO:0005509">
    <property type="term" value="F:calcium ion binding"/>
    <property type="evidence" value="ECO:0007669"/>
    <property type="project" value="InterPro"/>
</dbReference>
<dbReference type="Gene3D" id="2.40.155.10">
    <property type="entry name" value="Green fluorescent protein"/>
    <property type="match status" value="1"/>
</dbReference>
<feature type="domain" description="Ig-like" evidence="15">
    <location>
        <begin position="1489"/>
        <end position="1571"/>
    </location>
</feature>
<feature type="domain" description="Ig-like" evidence="15">
    <location>
        <begin position="3492"/>
        <end position="3584"/>
    </location>
</feature>
<dbReference type="FunFam" id="2.60.40.10:FF:001348">
    <property type="entry name" value="Hemicentin 2"/>
    <property type="match status" value="2"/>
</dbReference>
<dbReference type="SMART" id="SM00682">
    <property type="entry name" value="G2F"/>
    <property type="match status" value="1"/>
</dbReference>
<evidence type="ECO:0000256" key="1">
    <source>
        <dbReference type="ARBA" id="ARBA00004498"/>
    </source>
</evidence>
<comment type="subcellular location">
    <subcellularLocation>
        <location evidence="1">Secreted</location>
        <location evidence="1">Extracellular space</location>
        <location evidence="1">Extracellular matrix</location>
    </subcellularLocation>
</comment>
<keyword evidence="3" id="KW-0272">Extracellular matrix</keyword>
<feature type="region of interest" description="Disordered" evidence="13">
    <location>
        <begin position="2104"/>
        <end position="2155"/>
    </location>
</feature>
<evidence type="ECO:0000259" key="16">
    <source>
        <dbReference type="PROSITE" id="PS50993"/>
    </source>
</evidence>
<comment type="caution">
    <text evidence="12">Lacks conserved residue(s) required for the propagation of feature annotation.</text>
</comment>
<dbReference type="InterPro" id="IPR013783">
    <property type="entry name" value="Ig-like_fold"/>
</dbReference>
<feature type="domain" description="Ig-like" evidence="15">
    <location>
        <begin position="4105"/>
        <end position="4222"/>
    </location>
</feature>
<dbReference type="Pfam" id="PF07645">
    <property type="entry name" value="EGF_CA"/>
    <property type="match status" value="3"/>
</dbReference>
<dbReference type="InterPro" id="IPR026823">
    <property type="entry name" value="cEGF"/>
</dbReference>
<dbReference type="InterPro" id="IPR006605">
    <property type="entry name" value="G2_nidogen/fibulin_G2F"/>
</dbReference>
<dbReference type="FunFam" id="2.60.40.10:FF:000032">
    <property type="entry name" value="palladin isoform X1"/>
    <property type="match status" value="2"/>
</dbReference>
<feature type="domain" description="Ig-like" evidence="15">
    <location>
        <begin position="2601"/>
        <end position="2710"/>
    </location>
</feature>
<dbReference type="InterPro" id="IPR036465">
    <property type="entry name" value="vWFA_dom_sf"/>
</dbReference>
<dbReference type="PROSITE" id="PS01187">
    <property type="entry name" value="EGF_CA"/>
    <property type="match status" value="1"/>
</dbReference>
<dbReference type="InterPro" id="IPR009030">
    <property type="entry name" value="Growth_fac_rcpt_cys_sf"/>
</dbReference>
<dbReference type="FunFam" id="2.60.40.10:FF:002179">
    <property type="entry name" value="Hemicentin 2"/>
    <property type="match status" value="1"/>
</dbReference>
<dbReference type="SMART" id="SM00406">
    <property type="entry name" value="IGv"/>
    <property type="match status" value="14"/>
</dbReference>
<feature type="region of interest" description="Disordered" evidence="13">
    <location>
        <begin position="1604"/>
        <end position="1623"/>
    </location>
</feature>
<dbReference type="SUPFAM" id="SSF57184">
    <property type="entry name" value="Growth factor receptor domain"/>
    <property type="match status" value="2"/>
</dbReference>
<dbReference type="GO" id="GO:0030424">
    <property type="term" value="C:axon"/>
    <property type="evidence" value="ECO:0007669"/>
    <property type="project" value="TreeGrafter"/>
</dbReference>
<dbReference type="FunFam" id="2.60.40.10:FF:000594">
    <property type="entry name" value="Hemicentin 1"/>
    <property type="match status" value="1"/>
</dbReference>
<evidence type="ECO:0000259" key="14">
    <source>
        <dbReference type="PROSITE" id="PS50026"/>
    </source>
</evidence>
<feature type="domain" description="Ig-like" evidence="15">
    <location>
        <begin position="3687"/>
        <end position="3781"/>
    </location>
</feature>
<dbReference type="Pfam" id="PF07679">
    <property type="entry name" value="I-set"/>
    <property type="match status" value="25"/>
</dbReference>
<dbReference type="InterPro" id="IPR000742">
    <property type="entry name" value="EGF"/>
</dbReference>
<keyword evidence="5" id="KW-0716">Sensory transduction</keyword>
<keyword evidence="7" id="KW-0677">Repeat</keyword>
<dbReference type="FunFam" id="2.60.40.10:FF:001949">
    <property type="entry name" value="Hemicentin 2"/>
    <property type="match status" value="1"/>
</dbReference>
<feature type="domain" description="Ig-like" evidence="15">
    <location>
        <begin position="2291"/>
        <end position="2380"/>
    </location>
</feature>
<dbReference type="Pfam" id="PF25106">
    <property type="entry name" value="VWA_4"/>
    <property type="match status" value="1"/>
</dbReference>
<feature type="domain" description="Ig-like" evidence="15">
    <location>
        <begin position="4786"/>
        <end position="4874"/>
    </location>
</feature>
<dbReference type="InterPro" id="IPR000152">
    <property type="entry name" value="EGF-type_Asp/Asn_hydroxyl_site"/>
</dbReference>
<dbReference type="SMART" id="SM00409">
    <property type="entry name" value="IG"/>
    <property type="match status" value="41"/>
</dbReference>
<evidence type="ECO:0000256" key="5">
    <source>
        <dbReference type="ARBA" id="ARBA00022606"/>
    </source>
</evidence>
<dbReference type="InterPro" id="IPR013106">
    <property type="entry name" value="Ig_V-set"/>
</dbReference>
<feature type="domain" description="Ig-like" evidence="15">
    <location>
        <begin position="1399"/>
        <end position="1482"/>
    </location>
</feature>
<dbReference type="InterPro" id="IPR009017">
    <property type="entry name" value="GFP"/>
</dbReference>
<dbReference type="FunFam" id="2.60.40.10:FF:000285">
    <property type="entry name" value="Hemicentin 1"/>
    <property type="match status" value="2"/>
</dbReference>
<feature type="domain" description="Ig-like" evidence="15">
    <location>
        <begin position="2018"/>
        <end position="2098"/>
    </location>
</feature>
<dbReference type="CDD" id="cd00054">
    <property type="entry name" value="EGF_CA"/>
    <property type="match status" value="5"/>
</dbReference>
<dbReference type="Pfam" id="PF13927">
    <property type="entry name" value="Ig_3"/>
    <property type="match status" value="13"/>
</dbReference>
<dbReference type="InterPro" id="IPR056861">
    <property type="entry name" value="HMCN1-like_VWA"/>
</dbReference>
<dbReference type="Gene3D" id="2.10.25.10">
    <property type="entry name" value="Laminin"/>
    <property type="match status" value="5"/>
</dbReference>
<feature type="domain" description="Ig-like" evidence="15">
    <location>
        <begin position="4879"/>
        <end position="4965"/>
    </location>
</feature>
<proteinExistence type="predicted"/>
<dbReference type="SUPFAM" id="SSF48726">
    <property type="entry name" value="Immunoglobulin"/>
    <property type="match status" value="41"/>
</dbReference>
<feature type="domain" description="Nidogen G2 beta-barrel" evidence="16">
    <location>
        <begin position="5517"/>
        <end position="5763"/>
    </location>
</feature>
<feature type="domain" description="Ig-like" evidence="15">
    <location>
        <begin position="4328"/>
        <end position="4415"/>
    </location>
</feature>
<dbReference type="Gene3D" id="2.60.40.10">
    <property type="entry name" value="Immunoglobulins"/>
    <property type="match status" value="41"/>
</dbReference>
<evidence type="ECO:0000313" key="17">
    <source>
        <dbReference type="EMBL" id="KAG8516113.1"/>
    </source>
</evidence>
<feature type="domain" description="Ig-like" evidence="15">
    <location>
        <begin position="4695"/>
        <end position="4781"/>
    </location>
</feature>
<evidence type="ECO:0000256" key="8">
    <source>
        <dbReference type="ARBA" id="ARBA00022837"/>
    </source>
</evidence>
<evidence type="ECO:0000256" key="3">
    <source>
        <dbReference type="ARBA" id="ARBA00022530"/>
    </source>
</evidence>
<dbReference type="GO" id="GO:0007411">
    <property type="term" value="P:axon guidance"/>
    <property type="evidence" value="ECO:0007669"/>
    <property type="project" value="TreeGrafter"/>
</dbReference>
<feature type="region of interest" description="Disordered" evidence="13">
    <location>
        <begin position="1687"/>
        <end position="1714"/>
    </location>
</feature>
<keyword evidence="4 12" id="KW-0245">EGF-like domain</keyword>
<dbReference type="PROSITE" id="PS50993">
    <property type="entry name" value="NIDOGEN_G2"/>
    <property type="match status" value="1"/>
</dbReference>
<feature type="disulfide bond" evidence="12">
    <location>
        <begin position="6031"/>
        <end position="6041"/>
    </location>
</feature>
<feature type="domain" description="Ig-like" evidence="15">
    <location>
        <begin position="2103"/>
        <end position="2196"/>
    </location>
</feature>
<dbReference type="InterPro" id="IPR003599">
    <property type="entry name" value="Ig_sub"/>
</dbReference>
<feature type="domain" description="Ig-like" evidence="15">
    <location>
        <begin position="5428"/>
        <end position="5513"/>
    </location>
</feature>
<feature type="domain" description="EGF-like" evidence="14">
    <location>
        <begin position="5803"/>
        <end position="5843"/>
    </location>
</feature>
<feature type="region of interest" description="Disordered" evidence="13">
    <location>
        <begin position="246"/>
        <end position="278"/>
    </location>
</feature>
<dbReference type="FunFam" id="2.60.40.10:FF:002450">
    <property type="entry name" value="HMCN2 isoform 3"/>
    <property type="match status" value="1"/>
</dbReference>
<dbReference type="Pfam" id="PF12662">
    <property type="entry name" value="cEGF"/>
    <property type="match status" value="1"/>
</dbReference>
<feature type="domain" description="EGF-like" evidence="14">
    <location>
        <begin position="6027"/>
        <end position="6066"/>
    </location>
</feature>
<feature type="domain" description="Ig-like" evidence="15">
    <location>
        <begin position="4422"/>
        <end position="4506"/>
    </location>
</feature>
<feature type="domain" description="Ig-like" evidence="15">
    <location>
        <begin position="4511"/>
        <end position="4597"/>
    </location>
</feature>
<feature type="domain" description="Ig-like" evidence="15">
    <location>
        <begin position="5032"/>
        <end position="5117"/>
    </location>
</feature>
<dbReference type="InterPro" id="IPR049883">
    <property type="entry name" value="NOTCH1_EGF-like"/>
</dbReference>
<keyword evidence="9 12" id="KW-1015">Disulfide bond</keyword>
<evidence type="ECO:0000256" key="7">
    <source>
        <dbReference type="ARBA" id="ARBA00022737"/>
    </source>
</evidence>
<keyword evidence="6" id="KW-0732">Signal</keyword>
<dbReference type="GO" id="GO:0005886">
    <property type="term" value="C:plasma membrane"/>
    <property type="evidence" value="ECO:0007669"/>
    <property type="project" value="TreeGrafter"/>
</dbReference>
<evidence type="ECO:0000256" key="4">
    <source>
        <dbReference type="ARBA" id="ARBA00022536"/>
    </source>
</evidence>
<gene>
    <name evidence="17" type="ORF">J0S82_004372</name>
</gene>
<dbReference type="SUPFAM" id="SSF54511">
    <property type="entry name" value="GFP-like"/>
    <property type="match status" value="1"/>
</dbReference>
<feature type="domain" description="Ig-like" evidence="15">
    <location>
        <begin position="5213"/>
        <end position="5362"/>
    </location>
</feature>
<dbReference type="InterPro" id="IPR036179">
    <property type="entry name" value="Ig-like_dom_sf"/>
</dbReference>
<dbReference type="PANTHER" id="PTHR10075">
    <property type="entry name" value="BASIGIN RELATED"/>
    <property type="match status" value="1"/>
</dbReference>
<evidence type="ECO:0000256" key="6">
    <source>
        <dbReference type="ARBA" id="ARBA00022729"/>
    </source>
</evidence>
<feature type="domain" description="Ig-like" evidence="15">
    <location>
        <begin position="3399"/>
        <end position="3487"/>
    </location>
</feature>
<keyword evidence="2" id="KW-0964">Secreted</keyword>
<comment type="caution">
    <text evidence="17">The sequence shown here is derived from an EMBL/GenBank/DDBJ whole genome shotgun (WGS) entry which is preliminary data.</text>
</comment>
<feature type="compositionally biased region" description="Low complexity" evidence="13">
    <location>
        <begin position="167"/>
        <end position="185"/>
    </location>
</feature>
<accession>A0A8J6DRX1</accession>
<dbReference type="InterPro" id="IPR018097">
    <property type="entry name" value="EGF_Ca-bd_CS"/>
</dbReference>
<dbReference type="InterPro" id="IPR001881">
    <property type="entry name" value="EGF-like_Ca-bd_dom"/>
</dbReference>
<dbReference type="PROSITE" id="PS50835">
    <property type="entry name" value="IG_LIKE"/>
    <property type="match status" value="40"/>
</dbReference>
<feature type="domain" description="Ig-like" evidence="15">
    <location>
        <begin position="4602"/>
        <end position="4686"/>
    </location>
</feature>
<dbReference type="PROSITE" id="PS01186">
    <property type="entry name" value="EGF_2"/>
    <property type="match status" value="2"/>
</dbReference>
<dbReference type="EMBL" id="JAGFMF010011687">
    <property type="protein sequence ID" value="KAG8516113.1"/>
    <property type="molecule type" value="Genomic_DNA"/>
</dbReference>
<feature type="domain" description="Ig-like" evidence="15">
    <location>
        <begin position="1576"/>
        <end position="1666"/>
    </location>
</feature>
<feature type="region of interest" description="Disordered" evidence="13">
    <location>
        <begin position="117"/>
        <end position="193"/>
    </location>
</feature>
<feature type="domain" description="Ig-like" evidence="15">
    <location>
        <begin position="3285"/>
        <end position="3375"/>
    </location>
</feature>
<evidence type="ECO:0000256" key="9">
    <source>
        <dbReference type="ARBA" id="ARBA00023157"/>
    </source>
</evidence>
<feature type="region of interest" description="Disordered" evidence="13">
    <location>
        <begin position="4538"/>
        <end position="4559"/>
    </location>
</feature>
<dbReference type="FunFam" id="2.60.40.10:FF:000503">
    <property type="entry name" value="Hemicentin 1"/>
    <property type="match status" value="2"/>
</dbReference>
<keyword evidence="18" id="KW-1185">Reference proteome</keyword>
<feature type="domain" description="Ig-like" evidence="15">
    <location>
        <begin position="4233"/>
        <end position="4323"/>
    </location>
</feature>
<dbReference type="GO" id="GO:0007156">
    <property type="term" value="P:homophilic cell adhesion via plasma membrane adhesion molecules"/>
    <property type="evidence" value="ECO:0007669"/>
    <property type="project" value="TreeGrafter"/>
</dbReference>
<feature type="region of interest" description="Disordered" evidence="13">
    <location>
        <begin position="5264"/>
        <end position="5286"/>
    </location>
</feature>
<feature type="domain" description="Ig-like" evidence="15">
    <location>
        <begin position="1308"/>
        <end position="1390"/>
    </location>
</feature>
<feature type="domain" description="Ig-like" evidence="15">
    <location>
        <begin position="2890"/>
        <end position="2977"/>
    </location>
</feature>
<feature type="domain" description="Ig-like" evidence="15">
    <location>
        <begin position="2415"/>
        <end position="2503"/>
    </location>
</feature>
<feature type="domain" description="Ig-like" evidence="15">
    <location>
        <begin position="3075"/>
        <end position="3189"/>
    </location>
</feature>
<dbReference type="PROSITE" id="PS50026">
    <property type="entry name" value="EGF_3"/>
    <property type="match status" value="3"/>
</dbReference>
<feature type="region of interest" description="Disordered" evidence="13">
    <location>
        <begin position="752"/>
        <end position="789"/>
    </location>
</feature>
<dbReference type="FunFam" id="2.60.40.10:FF:000706">
    <property type="entry name" value="Hemicentin 1"/>
    <property type="match status" value="1"/>
</dbReference>
<evidence type="ECO:0000259" key="15">
    <source>
        <dbReference type="PROSITE" id="PS50835"/>
    </source>
</evidence>
<feature type="non-terminal residue" evidence="17">
    <location>
        <position position="6223"/>
    </location>
</feature>
<dbReference type="SUPFAM" id="SSF53300">
    <property type="entry name" value="vWA-like"/>
    <property type="match status" value="1"/>
</dbReference>
<feature type="domain" description="EGF-like" evidence="14">
    <location>
        <begin position="5879"/>
        <end position="5917"/>
    </location>
</feature>
<feature type="domain" description="Ig-like" evidence="15">
    <location>
        <begin position="2508"/>
        <end position="2598"/>
    </location>
</feature>
<feature type="domain" description="Ig-like" evidence="15">
    <location>
        <begin position="5122"/>
        <end position="5208"/>
    </location>
</feature>
<evidence type="ECO:0000256" key="13">
    <source>
        <dbReference type="SAM" id="MobiDB-lite"/>
    </source>
</evidence>
<feature type="domain" description="Ig-like" evidence="15">
    <location>
        <begin position="1833"/>
        <end position="1915"/>
    </location>
</feature>
<dbReference type="FunFam" id="2.60.40.10:FF:001751">
    <property type="entry name" value="HMCN2 isoform 3"/>
    <property type="match status" value="1"/>
</dbReference>
<dbReference type="Pfam" id="PF23560">
    <property type="entry name" value="GBD_Hemicentin"/>
    <property type="match status" value="1"/>
</dbReference>
<feature type="region of interest" description="Disordered" evidence="13">
    <location>
        <begin position="1735"/>
        <end position="1760"/>
    </location>
</feature>
<dbReference type="InterPro" id="IPR013098">
    <property type="entry name" value="Ig_I-set"/>
</dbReference>
<evidence type="ECO:0000256" key="11">
    <source>
        <dbReference type="ARBA" id="ARBA00023319"/>
    </source>
</evidence>
<feature type="domain" description="Ig-like" evidence="15">
    <location>
        <begin position="4005"/>
        <end position="4095"/>
    </location>
</feature>
<dbReference type="GO" id="GO:0070593">
    <property type="term" value="P:dendrite self-avoidance"/>
    <property type="evidence" value="ECO:0007669"/>
    <property type="project" value="TreeGrafter"/>
</dbReference>
<dbReference type="FunFam" id="2.10.25.10:FF:000210">
    <property type="entry name" value="Hemicentin 1"/>
    <property type="match status" value="1"/>
</dbReference>
<feature type="compositionally biased region" description="Basic and acidic residues" evidence="13">
    <location>
        <begin position="4546"/>
        <end position="4559"/>
    </location>
</feature>
<feature type="domain" description="Ig-like" evidence="15">
    <location>
        <begin position="3913"/>
        <end position="4000"/>
    </location>
</feature>
<dbReference type="FunFam" id="2.60.40.10:FF:000130">
    <property type="entry name" value="Hemicentin 1"/>
    <property type="match status" value="7"/>
</dbReference>
<dbReference type="InterPro" id="IPR003598">
    <property type="entry name" value="Ig_sub2"/>
</dbReference>
<dbReference type="CDD" id="cd00096">
    <property type="entry name" value="Ig"/>
    <property type="match status" value="9"/>
</dbReference>
<reference evidence="17" key="1">
    <citation type="journal article" date="2021" name="Evol. Appl.">
        <title>The genome of the Pyrenean desman and the effects of bottlenecks and inbreeding on the genomic landscape of an endangered species.</title>
        <authorList>
            <person name="Escoda L."/>
            <person name="Castresana J."/>
        </authorList>
    </citation>
    <scope>NUCLEOTIDE SEQUENCE</scope>
    <source>
        <strain evidence="17">IBE-C5619</strain>
    </source>
</reference>
<dbReference type="Proteomes" id="UP000700334">
    <property type="component" value="Unassembled WGS sequence"/>
</dbReference>
<dbReference type="FunFam" id="2.60.40.10:FF:000186">
    <property type="entry name" value="Hemicentin 1"/>
    <property type="match status" value="5"/>
</dbReference>
<dbReference type="OrthoDB" id="5985519at2759"/>
<feature type="domain" description="Ig-like" evidence="15">
    <location>
        <begin position="3797"/>
        <end position="3906"/>
    </location>
</feature>
<protein>
    <submittedName>
        <fullName evidence="17">Hemicentin-2</fullName>
    </submittedName>
</protein>
<feature type="domain" description="Ig-like" evidence="15">
    <location>
        <begin position="3596"/>
        <end position="3680"/>
    </location>
</feature>
<dbReference type="FunFam" id="2.10.25.10:FF:000385">
    <property type="entry name" value="Hemicentin 1"/>
    <property type="match status" value="1"/>
</dbReference>
<evidence type="ECO:0000256" key="12">
    <source>
        <dbReference type="PROSITE-ProRule" id="PRU00076"/>
    </source>
</evidence>
<dbReference type="FunFam" id="2.10.25.10:FF:000352">
    <property type="entry name" value="Hemicentin 1"/>
    <property type="match status" value="1"/>
</dbReference>
<dbReference type="PROSITE" id="PS00010">
    <property type="entry name" value="ASX_HYDROXYL"/>
    <property type="match status" value="3"/>
</dbReference>
<keyword evidence="11" id="KW-0393">Immunoglobulin domain</keyword>